<evidence type="ECO:0000313" key="2">
    <source>
        <dbReference type="EMBL" id="TKW09033.1"/>
    </source>
</evidence>
<accession>A0A4U6U5R3</accession>
<proteinExistence type="predicted"/>
<dbReference type="Gramene" id="TKW09033">
    <property type="protein sequence ID" value="TKW09033"/>
    <property type="gene ID" value="SEVIR_6G064550v2"/>
</dbReference>
<evidence type="ECO:0000313" key="3">
    <source>
        <dbReference type="Proteomes" id="UP000298652"/>
    </source>
</evidence>
<feature type="signal peptide" evidence="1">
    <location>
        <begin position="1"/>
        <end position="17"/>
    </location>
</feature>
<organism evidence="2 3">
    <name type="scientific">Setaria viridis</name>
    <name type="common">Green bristlegrass</name>
    <name type="synonym">Setaria italica subsp. viridis</name>
    <dbReference type="NCBI Taxonomy" id="4556"/>
    <lineage>
        <taxon>Eukaryota</taxon>
        <taxon>Viridiplantae</taxon>
        <taxon>Streptophyta</taxon>
        <taxon>Embryophyta</taxon>
        <taxon>Tracheophyta</taxon>
        <taxon>Spermatophyta</taxon>
        <taxon>Magnoliopsida</taxon>
        <taxon>Liliopsida</taxon>
        <taxon>Poales</taxon>
        <taxon>Poaceae</taxon>
        <taxon>PACMAD clade</taxon>
        <taxon>Panicoideae</taxon>
        <taxon>Panicodae</taxon>
        <taxon>Paniceae</taxon>
        <taxon>Cenchrinae</taxon>
        <taxon>Setaria</taxon>
    </lineage>
</organism>
<feature type="chain" id="PRO_5020554737" evidence="1">
    <location>
        <begin position="18"/>
        <end position="42"/>
    </location>
</feature>
<name>A0A4U6U5R3_SETVI</name>
<keyword evidence="3" id="KW-1185">Reference proteome</keyword>
<keyword evidence="1" id="KW-0732">Signal</keyword>
<dbReference type="EMBL" id="CM016557">
    <property type="protein sequence ID" value="TKW09033.1"/>
    <property type="molecule type" value="Genomic_DNA"/>
</dbReference>
<dbReference type="AlphaFoldDB" id="A0A4U6U5R3"/>
<protein>
    <submittedName>
        <fullName evidence="2">Uncharacterized protein</fullName>
    </submittedName>
</protein>
<reference evidence="2" key="1">
    <citation type="submission" date="2019-03" db="EMBL/GenBank/DDBJ databases">
        <title>WGS assembly of Setaria viridis.</title>
        <authorList>
            <person name="Huang P."/>
            <person name="Jenkins J."/>
            <person name="Grimwood J."/>
            <person name="Barry K."/>
            <person name="Healey A."/>
            <person name="Mamidi S."/>
            <person name="Sreedasyam A."/>
            <person name="Shu S."/>
            <person name="Feldman M."/>
            <person name="Wu J."/>
            <person name="Yu Y."/>
            <person name="Chen C."/>
            <person name="Johnson J."/>
            <person name="Rokhsar D."/>
            <person name="Baxter I."/>
            <person name="Schmutz J."/>
            <person name="Brutnell T."/>
            <person name="Kellogg E."/>
        </authorList>
    </citation>
    <scope>NUCLEOTIDE SEQUENCE [LARGE SCALE GENOMIC DNA]</scope>
</reference>
<sequence length="42" mass="4753">MLIFFLLTASTTHPLLLHPSWRLPRPHRSAHQPSPPACLTIP</sequence>
<gene>
    <name evidence="2" type="ORF">SEVIR_6G064550v2</name>
</gene>
<dbReference type="Proteomes" id="UP000298652">
    <property type="component" value="Chromosome 6"/>
</dbReference>
<evidence type="ECO:0000256" key="1">
    <source>
        <dbReference type="SAM" id="SignalP"/>
    </source>
</evidence>